<dbReference type="SUPFAM" id="SSF52266">
    <property type="entry name" value="SGNH hydrolase"/>
    <property type="match status" value="1"/>
</dbReference>
<proteinExistence type="predicted"/>
<accession>A0AAU8IMT0</accession>
<dbReference type="Pfam" id="PF13472">
    <property type="entry name" value="Lipase_GDSL_2"/>
    <property type="match status" value="1"/>
</dbReference>
<sequence>MRPLRFAALGDSLTEGIGDPVGGGRWRGWAALLAAGLAPAHVPVEFRNLAVSGAQTGDVLERQLPAALAFAPDVVSVVVGVNDTLRHTFDIQAVAARLDTVYGAFGDRGAVLLTACLPDPGALLGLPGALARPLARRQRAVNSVVHVLSERHGAVHLHAAEGDGVADRALWSADRLHPGERGHRLLAARFHALLAASGVAHGPAPGTEPDGPVPTRTAAWWWLATAGTGWVARRCTDLLPQLVALAADEVRHGLRGTGARLDLRASAAVAAALSATSAGALRVGGERSVPRRSVLEQPEVAQ</sequence>
<organism evidence="2">
    <name type="scientific">Streptomyces tabacisoli</name>
    <dbReference type="NCBI Taxonomy" id="3156398"/>
    <lineage>
        <taxon>Bacteria</taxon>
        <taxon>Bacillati</taxon>
        <taxon>Actinomycetota</taxon>
        <taxon>Actinomycetes</taxon>
        <taxon>Kitasatosporales</taxon>
        <taxon>Streptomycetaceae</taxon>
        <taxon>Streptomyces</taxon>
    </lineage>
</organism>
<dbReference type="CDD" id="cd01832">
    <property type="entry name" value="SGNH_hydrolase_like_1"/>
    <property type="match status" value="1"/>
</dbReference>
<feature type="domain" description="SGNH hydrolase-type esterase" evidence="1">
    <location>
        <begin position="8"/>
        <end position="185"/>
    </location>
</feature>
<dbReference type="RefSeq" id="WP_353941263.1">
    <property type="nucleotide sequence ID" value="NZ_CP159534.1"/>
</dbReference>
<dbReference type="PANTHER" id="PTHR43784:SF2">
    <property type="entry name" value="GDSL-LIKE LIPASE_ACYLHYDROLASE, PUTATIVE (AFU_ORTHOLOGUE AFUA_2G00820)-RELATED"/>
    <property type="match status" value="1"/>
</dbReference>
<dbReference type="GO" id="GO:0016787">
    <property type="term" value="F:hydrolase activity"/>
    <property type="evidence" value="ECO:0007669"/>
    <property type="project" value="UniProtKB-KW"/>
</dbReference>
<dbReference type="InterPro" id="IPR013830">
    <property type="entry name" value="SGNH_hydro"/>
</dbReference>
<dbReference type="EMBL" id="CP159534">
    <property type="protein sequence ID" value="XCJ69580.1"/>
    <property type="molecule type" value="Genomic_DNA"/>
</dbReference>
<dbReference type="PANTHER" id="PTHR43784">
    <property type="entry name" value="GDSL-LIKE LIPASE/ACYLHYDROLASE, PUTATIVE (AFU_ORTHOLOGUE AFUA_2G00820)-RELATED"/>
    <property type="match status" value="1"/>
</dbReference>
<protein>
    <submittedName>
        <fullName evidence="2">SGNH/GDSL hydrolase family protein</fullName>
        <ecNumber evidence="2">3.1.-.-</ecNumber>
    </submittedName>
</protein>
<evidence type="ECO:0000313" key="2">
    <source>
        <dbReference type="EMBL" id="XCJ69580.1"/>
    </source>
</evidence>
<dbReference type="AlphaFoldDB" id="A0AAU8IMT0"/>
<name>A0AAU8IMT0_9ACTN</name>
<dbReference type="Gene3D" id="3.40.50.1110">
    <property type="entry name" value="SGNH hydrolase"/>
    <property type="match status" value="1"/>
</dbReference>
<evidence type="ECO:0000259" key="1">
    <source>
        <dbReference type="Pfam" id="PF13472"/>
    </source>
</evidence>
<gene>
    <name evidence="2" type="ORF">ABII15_06215</name>
</gene>
<dbReference type="EC" id="3.1.-.-" evidence="2"/>
<reference evidence="2" key="1">
    <citation type="submission" date="2024-06" db="EMBL/GenBank/DDBJ databases">
        <title>Streptomyces sp. strain HUAS MG91 genome sequences.</title>
        <authorList>
            <person name="Mo P."/>
        </authorList>
    </citation>
    <scope>NUCLEOTIDE SEQUENCE</scope>
    <source>
        <strain evidence="2">HUAS MG91</strain>
    </source>
</reference>
<keyword evidence="2" id="KW-0378">Hydrolase</keyword>
<dbReference type="KEGG" id="stac:ABII15_06215"/>
<dbReference type="InterPro" id="IPR053140">
    <property type="entry name" value="GDSL_Rv0518-like"/>
</dbReference>
<dbReference type="InterPro" id="IPR036514">
    <property type="entry name" value="SGNH_hydro_sf"/>
</dbReference>